<dbReference type="Proteomes" id="UP000198233">
    <property type="component" value="Chromosome"/>
</dbReference>
<evidence type="ECO:0000256" key="1">
    <source>
        <dbReference type="SAM" id="MobiDB-lite"/>
    </source>
</evidence>
<dbReference type="AlphaFoldDB" id="A0AAC9U0R8"/>
<feature type="chain" id="PRO_5042267115" description="Cytochrome c domain-containing protein" evidence="2">
    <location>
        <begin position="22"/>
        <end position="396"/>
    </location>
</feature>
<sequence length="396" mass="43626">MRTSSLNYLTALLLLCLTACGGSDDSTTATPETPMTPPTGGTNPEPGLCDSQGNDINWQALMEQDCPSLSHYRLFQQPDKPTREPRAPGFKYELSSQLFTNYAHKYRFIFLPDGKTITYHGTDTFDLPVGAVLVKSFALPTDTQLQGEAHEKLVETRLLIHRPSGWTALPYLWQDGEARLALTGANLDHSLNRQGETLSFNYHVPSRAECKLCHQRASDSGVKIYPIGLKPYLLNHELPIAGNPQNQLNYWQQQGKLTGLPATGAPDTAPDINDTHADLTARAKGYLDINCAHCHRAEGFASISGLRLGFYVDHTSFQYGICKQPPGWDGGEKGLSYDIIPGDAEHSILLYRQMLDAPKDRMPPIGRSLSHVEALKVLETWIDGLAPSLGNCQHSS</sequence>
<dbReference type="RefSeq" id="WP_088904362.1">
    <property type="nucleotide sequence ID" value="NZ_CP022272.1"/>
</dbReference>
<organism evidence="3 4">
    <name type="scientific">Shewanella marisflavi</name>
    <dbReference type="NCBI Taxonomy" id="260364"/>
    <lineage>
        <taxon>Bacteria</taxon>
        <taxon>Pseudomonadati</taxon>
        <taxon>Pseudomonadota</taxon>
        <taxon>Gammaproteobacteria</taxon>
        <taxon>Alteromonadales</taxon>
        <taxon>Shewanellaceae</taxon>
        <taxon>Shewanella</taxon>
    </lineage>
</organism>
<gene>
    <name evidence="3" type="ORF">CFF01_07280</name>
</gene>
<proteinExistence type="predicted"/>
<protein>
    <recommendedName>
        <fullName evidence="5">Cytochrome c domain-containing protein</fullName>
    </recommendedName>
</protein>
<feature type="region of interest" description="Disordered" evidence="1">
    <location>
        <begin position="26"/>
        <end position="53"/>
    </location>
</feature>
<name>A0AAC9U0R8_9GAMM</name>
<dbReference type="InterPro" id="IPR022269">
    <property type="entry name" value="SO_2930-like_C"/>
</dbReference>
<feature type="signal peptide" evidence="2">
    <location>
        <begin position="1"/>
        <end position="21"/>
    </location>
</feature>
<feature type="compositionally biased region" description="Low complexity" evidence="1">
    <location>
        <begin position="26"/>
        <end position="47"/>
    </location>
</feature>
<evidence type="ECO:0000256" key="2">
    <source>
        <dbReference type="SAM" id="SignalP"/>
    </source>
</evidence>
<dbReference type="KEGG" id="smav:CFF01_07280"/>
<accession>A0AAC9U0R8</accession>
<evidence type="ECO:0008006" key="5">
    <source>
        <dbReference type="Google" id="ProtNLM"/>
    </source>
</evidence>
<dbReference type="NCBIfam" id="TIGR03806">
    <property type="entry name" value="chp_HNE_0200"/>
    <property type="match status" value="1"/>
</dbReference>
<dbReference type="EMBL" id="CP022272">
    <property type="protein sequence ID" value="ASJ96406.1"/>
    <property type="molecule type" value="Genomic_DNA"/>
</dbReference>
<evidence type="ECO:0000313" key="4">
    <source>
        <dbReference type="Proteomes" id="UP000198233"/>
    </source>
</evidence>
<reference evidence="3 4" key="1">
    <citation type="submission" date="2017-06" db="EMBL/GenBank/DDBJ databases">
        <title>Complete genome sequence of Shewanella marisflavi EP1 associated with anaerobic 2,4-dinitrotoluene reduction and salt tolerance.</title>
        <authorList>
            <person name="Huang J."/>
        </authorList>
    </citation>
    <scope>NUCLEOTIDE SEQUENCE [LARGE SCALE GENOMIC DNA]</scope>
    <source>
        <strain evidence="3 4">EP1</strain>
    </source>
</reference>
<evidence type="ECO:0000313" key="3">
    <source>
        <dbReference type="EMBL" id="ASJ96406.1"/>
    </source>
</evidence>
<keyword evidence="2" id="KW-0732">Signal</keyword>